<evidence type="ECO:0000256" key="1">
    <source>
        <dbReference type="ARBA" id="ARBA00022723"/>
    </source>
</evidence>
<protein>
    <submittedName>
        <fullName evidence="3">Phytanoyl-CoA dioxygenase family protein</fullName>
    </submittedName>
</protein>
<evidence type="ECO:0000256" key="2">
    <source>
        <dbReference type="ARBA" id="ARBA00023004"/>
    </source>
</evidence>
<dbReference type="PANTHER" id="PTHR20883:SF15">
    <property type="entry name" value="PHYTANOYL-COA DIOXYGENASE DOMAIN-CONTAINING PROTEIN 1"/>
    <property type="match status" value="1"/>
</dbReference>
<dbReference type="PANTHER" id="PTHR20883">
    <property type="entry name" value="PHYTANOYL-COA DIOXYGENASE DOMAIN CONTAINING 1"/>
    <property type="match status" value="1"/>
</dbReference>
<keyword evidence="3" id="KW-0560">Oxidoreductase</keyword>
<sequence>MLSNDQREQFQRDGYLVVPGFKSMEDIARLRARAAEIIDAFDPGESRSIFTTQNQETATDMYFLRSDNTVRCFFEEEAFDENGHLKQDKSLSINKIGHAMHDLDPVFDAFSRGPGLDAVARGLGLEQPQIWQSMYIFKQPGIGGEVRWHQDATFFDTDPISVTTFWFALEDATVDNGCLWVEPGGHRSPMRERFLRTGDEIRMEKLDSTPWPDDSVAVPLEAKAGSLVCFHGLLPHYSAPNRSPVSRHAYTLHVTDARTTYSPRNWIQRDAQFPARGFIATD</sequence>
<evidence type="ECO:0000313" key="4">
    <source>
        <dbReference type="Proteomes" id="UP000284006"/>
    </source>
</evidence>
<organism evidence="3 4">
    <name type="scientific">Massilia cavernae</name>
    <dbReference type="NCBI Taxonomy" id="2320864"/>
    <lineage>
        <taxon>Bacteria</taxon>
        <taxon>Pseudomonadati</taxon>
        <taxon>Pseudomonadota</taxon>
        <taxon>Betaproteobacteria</taxon>
        <taxon>Burkholderiales</taxon>
        <taxon>Oxalobacteraceae</taxon>
        <taxon>Telluria group</taxon>
        <taxon>Massilia</taxon>
    </lineage>
</organism>
<keyword evidence="1" id="KW-0479">Metal-binding</keyword>
<dbReference type="EMBL" id="QYUP01000117">
    <property type="protein sequence ID" value="RJG15497.1"/>
    <property type="molecule type" value="Genomic_DNA"/>
</dbReference>
<name>A0A418XSG3_9BURK</name>
<keyword evidence="3" id="KW-0223">Dioxygenase</keyword>
<comment type="caution">
    <text evidence="3">The sequence shown here is derived from an EMBL/GenBank/DDBJ whole genome shotgun (WGS) entry which is preliminary data.</text>
</comment>
<keyword evidence="4" id="KW-1185">Reference proteome</keyword>
<dbReference type="Proteomes" id="UP000284006">
    <property type="component" value="Unassembled WGS sequence"/>
</dbReference>
<dbReference type="GO" id="GO:0016706">
    <property type="term" value="F:2-oxoglutarate-dependent dioxygenase activity"/>
    <property type="evidence" value="ECO:0007669"/>
    <property type="project" value="UniProtKB-ARBA"/>
</dbReference>
<accession>A0A418XSG3</accession>
<gene>
    <name evidence="3" type="ORF">D3872_13310</name>
</gene>
<dbReference type="AlphaFoldDB" id="A0A418XSG3"/>
<dbReference type="Gene3D" id="2.60.120.620">
    <property type="entry name" value="q2cbj1_9rhob like domain"/>
    <property type="match status" value="1"/>
</dbReference>
<dbReference type="OrthoDB" id="9791262at2"/>
<reference evidence="3 4" key="1">
    <citation type="submission" date="2018-09" db="EMBL/GenBank/DDBJ databases">
        <authorList>
            <person name="Zhu H."/>
        </authorList>
    </citation>
    <scope>NUCLEOTIDE SEQUENCE [LARGE SCALE GENOMIC DNA]</scope>
    <source>
        <strain evidence="3 4">K1S02-61</strain>
    </source>
</reference>
<dbReference type="SUPFAM" id="SSF51197">
    <property type="entry name" value="Clavaminate synthase-like"/>
    <property type="match status" value="1"/>
</dbReference>
<dbReference type="Pfam" id="PF05721">
    <property type="entry name" value="PhyH"/>
    <property type="match status" value="1"/>
</dbReference>
<dbReference type="RefSeq" id="WP_119811226.1">
    <property type="nucleotide sequence ID" value="NZ_QYUP01000117.1"/>
</dbReference>
<dbReference type="GO" id="GO:0005506">
    <property type="term" value="F:iron ion binding"/>
    <property type="evidence" value="ECO:0007669"/>
    <property type="project" value="UniProtKB-ARBA"/>
</dbReference>
<keyword evidence="2" id="KW-0408">Iron</keyword>
<proteinExistence type="predicted"/>
<dbReference type="InterPro" id="IPR008775">
    <property type="entry name" value="Phytyl_CoA_dOase-like"/>
</dbReference>
<evidence type="ECO:0000313" key="3">
    <source>
        <dbReference type="EMBL" id="RJG15497.1"/>
    </source>
</evidence>